<evidence type="ECO:0000256" key="1">
    <source>
        <dbReference type="ARBA" id="ARBA00022723"/>
    </source>
</evidence>
<dbReference type="GO" id="GO:0061630">
    <property type="term" value="F:ubiquitin protein ligase activity"/>
    <property type="evidence" value="ECO:0007669"/>
    <property type="project" value="TreeGrafter"/>
</dbReference>
<dbReference type="PROSITE" id="PS00518">
    <property type="entry name" value="ZF_RING_1"/>
    <property type="match status" value="1"/>
</dbReference>
<keyword evidence="1" id="KW-0479">Metal-binding</keyword>
<evidence type="ECO:0000256" key="5">
    <source>
        <dbReference type="SAM" id="Coils"/>
    </source>
</evidence>
<keyword evidence="3" id="KW-0862">Zinc</keyword>
<protein>
    <submittedName>
        <fullName evidence="8">E3 ubiquitin-protein ligase TRIM56</fullName>
    </submittedName>
</protein>
<keyword evidence="9" id="KW-1185">Reference proteome</keyword>
<sequence>MECPVCLTAFNDKAQRPCTLPCGHTFCMSCVNGLKEQGQITCPNCRVEHPVPVTGQFTVSYAFENLLMMMRGASLASPPPSAEKDAAESPHSPGTRPGRKGQQGLSKCVRSLLEEQEAKILAAIHNCHKVKDQLKKYQTTVKEWGREQQDLEDKLQSLVDQCKDARVLARQEESSALRRSSRWIIGRAAAHCAAGGEAIETIEDAYNVMEEETQREEECLTRFPDVHTVTTIKKPCQKNPRGKGGKGQKTEKLTEGRRTQGNFSPAWREGLENFDSLQPS</sequence>
<dbReference type="PANTHER" id="PTHR22791:SF34">
    <property type="entry name" value="RING-TYPE DOMAIN-CONTAINING PROTEIN"/>
    <property type="match status" value="1"/>
</dbReference>
<feature type="compositionally biased region" description="Basic and acidic residues" evidence="6">
    <location>
        <begin position="248"/>
        <end position="258"/>
    </location>
</feature>
<evidence type="ECO:0000256" key="2">
    <source>
        <dbReference type="ARBA" id="ARBA00022771"/>
    </source>
</evidence>
<dbReference type="EMBL" id="JACEEZ010020142">
    <property type="protein sequence ID" value="KAG0714923.1"/>
    <property type="molecule type" value="Genomic_DNA"/>
</dbReference>
<dbReference type="InterPro" id="IPR017907">
    <property type="entry name" value="Znf_RING_CS"/>
</dbReference>
<feature type="coiled-coil region" evidence="5">
    <location>
        <begin position="134"/>
        <end position="168"/>
    </location>
</feature>
<feature type="domain" description="RING-type" evidence="7">
    <location>
        <begin position="3"/>
        <end position="46"/>
    </location>
</feature>
<evidence type="ECO:0000256" key="3">
    <source>
        <dbReference type="ARBA" id="ARBA00022833"/>
    </source>
</evidence>
<dbReference type="GO" id="GO:0008270">
    <property type="term" value="F:zinc ion binding"/>
    <property type="evidence" value="ECO:0007669"/>
    <property type="project" value="UniProtKB-KW"/>
</dbReference>
<dbReference type="SUPFAM" id="SSF57850">
    <property type="entry name" value="RING/U-box"/>
    <property type="match status" value="1"/>
</dbReference>
<gene>
    <name evidence="8" type="primary">Trim56_0</name>
    <name evidence="8" type="ORF">GWK47_013137</name>
</gene>
<evidence type="ECO:0000313" key="8">
    <source>
        <dbReference type="EMBL" id="KAG0714923.1"/>
    </source>
</evidence>
<name>A0A8J4XUA3_CHIOP</name>
<dbReference type="OrthoDB" id="6366364at2759"/>
<feature type="region of interest" description="Disordered" evidence="6">
    <location>
        <begin position="234"/>
        <end position="280"/>
    </location>
</feature>
<dbReference type="Proteomes" id="UP000770661">
    <property type="component" value="Unassembled WGS sequence"/>
</dbReference>
<dbReference type="PROSITE" id="PS50089">
    <property type="entry name" value="ZF_RING_2"/>
    <property type="match status" value="1"/>
</dbReference>
<evidence type="ECO:0000256" key="4">
    <source>
        <dbReference type="PROSITE-ProRule" id="PRU00175"/>
    </source>
</evidence>
<keyword evidence="2 4" id="KW-0863">Zinc-finger</keyword>
<feature type="region of interest" description="Disordered" evidence="6">
    <location>
        <begin position="74"/>
        <end position="104"/>
    </location>
</feature>
<comment type="caution">
    <text evidence="8">The sequence shown here is derived from an EMBL/GenBank/DDBJ whole genome shotgun (WGS) entry which is preliminary data.</text>
</comment>
<dbReference type="InterPro" id="IPR051435">
    <property type="entry name" value="RING_finger_E3_ubiq-ligases"/>
</dbReference>
<dbReference type="Pfam" id="PF13445">
    <property type="entry name" value="zf-RING_UBOX"/>
    <property type="match status" value="1"/>
</dbReference>
<evidence type="ECO:0000256" key="6">
    <source>
        <dbReference type="SAM" id="MobiDB-lite"/>
    </source>
</evidence>
<reference evidence="8" key="1">
    <citation type="submission" date="2020-07" db="EMBL/GenBank/DDBJ databases">
        <title>The High-quality genome of the commercially important snow crab, Chionoecetes opilio.</title>
        <authorList>
            <person name="Jeong J.-H."/>
            <person name="Ryu S."/>
        </authorList>
    </citation>
    <scope>NUCLEOTIDE SEQUENCE</scope>
    <source>
        <strain evidence="8">MADBK_172401_WGS</strain>
        <tissue evidence="8">Digestive gland</tissue>
    </source>
</reference>
<dbReference type="InterPro" id="IPR001841">
    <property type="entry name" value="Znf_RING"/>
</dbReference>
<dbReference type="GO" id="GO:0016567">
    <property type="term" value="P:protein ubiquitination"/>
    <property type="evidence" value="ECO:0007669"/>
    <property type="project" value="TreeGrafter"/>
</dbReference>
<dbReference type="SMART" id="SM00184">
    <property type="entry name" value="RING"/>
    <property type="match status" value="1"/>
</dbReference>
<organism evidence="8 9">
    <name type="scientific">Chionoecetes opilio</name>
    <name type="common">Atlantic snow crab</name>
    <name type="synonym">Cancer opilio</name>
    <dbReference type="NCBI Taxonomy" id="41210"/>
    <lineage>
        <taxon>Eukaryota</taxon>
        <taxon>Metazoa</taxon>
        <taxon>Ecdysozoa</taxon>
        <taxon>Arthropoda</taxon>
        <taxon>Crustacea</taxon>
        <taxon>Multicrustacea</taxon>
        <taxon>Malacostraca</taxon>
        <taxon>Eumalacostraca</taxon>
        <taxon>Eucarida</taxon>
        <taxon>Decapoda</taxon>
        <taxon>Pleocyemata</taxon>
        <taxon>Brachyura</taxon>
        <taxon>Eubrachyura</taxon>
        <taxon>Majoidea</taxon>
        <taxon>Majidae</taxon>
        <taxon>Chionoecetes</taxon>
    </lineage>
</organism>
<dbReference type="PANTHER" id="PTHR22791">
    <property type="entry name" value="RING-TYPE DOMAIN-CONTAINING PROTEIN"/>
    <property type="match status" value="1"/>
</dbReference>
<proteinExistence type="predicted"/>
<keyword evidence="5" id="KW-0175">Coiled coil</keyword>
<evidence type="ECO:0000259" key="7">
    <source>
        <dbReference type="PROSITE" id="PS50089"/>
    </source>
</evidence>
<dbReference type="Gene3D" id="3.30.40.10">
    <property type="entry name" value="Zinc/RING finger domain, C3HC4 (zinc finger)"/>
    <property type="match status" value="1"/>
</dbReference>
<dbReference type="AlphaFoldDB" id="A0A8J4XUA3"/>
<evidence type="ECO:0000313" key="9">
    <source>
        <dbReference type="Proteomes" id="UP000770661"/>
    </source>
</evidence>
<dbReference type="InterPro" id="IPR027370">
    <property type="entry name" value="Znf-RING_euk"/>
</dbReference>
<accession>A0A8J4XUA3</accession>
<dbReference type="InterPro" id="IPR013083">
    <property type="entry name" value="Znf_RING/FYVE/PHD"/>
</dbReference>